<gene>
    <name evidence="1" type="ORF">NM688_g8649</name>
</gene>
<dbReference type="Proteomes" id="UP001148662">
    <property type="component" value="Unassembled WGS sequence"/>
</dbReference>
<name>A0ACC1RSV3_9APHY</name>
<proteinExistence type="predicted"/>
<dbReference type="EMBL" id="JANHOG010002391">
    <property type="protein sequence ID" value="KAJ3523905.1"/>
    <property type="molecule type" value="Genomic_DNA"/>
</dbReference>
<comment type="caution">
    <text evidence="1">The sequence shown here is derived from an EMBL/GenBank/DDBJ whole genome shotgun (WGS) entry which is preliminary data.</text>
</comment>
<reference evidence="1" key="1">
    <citation type="submission" date="2022-07" db="EMBL/GenBank/DDBJ databases">
        <title>Genome Sequence of Phlebia brevispora.</title>
        <authorList>
            <person name="Buettner E."/>
        </authorList>
    </citation>
    <scope>NUCLEOTIDE SEQUENCE</scope>
    <source>
        <strain evidence="1">MPL23</strain>
    </source>
</reference>
<protein>
    <submittedName>
        <fullName evidence="1">Uncharacterized protein</fullName>
    </submittedName>
</protein>
<accession>A0ACC1RSV3</accession>
<keyword evidence="2" id="KW-1185">Reference proteome</keyword>
<organism evidence="1 2">
    <name type="scientific">Phlebia brevispora</name>
    <dbReference type="NCBI Taxonomy" id="194682"/>
    <lineage>
        <taxon>Eukaryota</taxon>
        <taxon>Fungi</taxon>
        <taxon>Dikarya</taxon>
        <taxon>Basidiomycota</taxon>
        <taxon>Agaricomycotina</taxon>
        <taxon>Agaricomycetes</taxon>
        <taxon>Polyporales</taxon>
        <taxon>Meruliaceae</taxon>
        <taxon>Phlebia</taxon>
    </lineage>
</organism>
<evidence type="ECO:0000313" key="1">
    <source>
        <dbReference type="EMBL" id="KAJ3523905.1"/>
    </source>
</evidence>
<sequence>MSVDDAQPPRAPALVDSGANSTLPHPRIPRPLQHNYGKNQRLLGHATANVPRIATPPCRSSVGHSRQQDGDIRQATSVSPAGLSVTTPHRLTASSVPFSQPWLSHTHPSPSKHDTNTEKHDKSQGRGRTRMPAPRPESVTASLHAEFNEKKWVWVPDDREGYLAGWIIKERNGTGDMVMAAGGEIRDWLYALVHQYCGKCRDENPPHVFAIAERAWTSMGGERENRGILITCALNRLPRLIDPFTEAVFQRRIRRGKDRECEEGLLESQILQASPILEAFGNAHTQRNNNSGRSEEESSEKRGREELPCILAAVGRRRKQEENTAARRCGGDIPHLQHCPHVHRPDDLPVLDTAQAERACLLLGIPIYEFTKAVLRPHVLAGRIGDAGHTKPSSPLYVRHAECRGVKELVNSARGGCRVKERMEATKSELDDQLNVEFSAGMPSARRLKALRTPHQGATYRAHSAKKDEITPQRDEREHDGAARSKLPEEPDEFRAKATGETRRSEDEKSKEVDLRDQVARLPRDLTEAWKQAVESQSHSKVELENPLMNILRCRSSSRIWRPLLSRR</sequence>
<evidence type="ECO:0000313" key="2">
    <source>
        <dbReference type="Proteomes" id="UP001148662"/>
    </source>
</evidence>